<dbReference type="PANTHER" id="PTHR47893:SF1">
    <property type="entry name" value="REGULATORY PROTEIN PCHR"/>
    <property type="match status" value="1"/>
</dbReference>
<gene>
    <name evidence="6" type="ORF">SAMN05421788_105221</name>
</gene>
<dbReference type="Proteomes" id="UP000186917">
    <property type="component" value="Unassembled WGS sequence"/>
</dbReference>
<evidence type="ECO:0000256" key="1">
    <source>
        <dbReference type="ARBA" id="ARBA00023015"/>
    </source>
</evidence>
<evidence type="ECO:0000259" key="5">
    <source>
        <dbReference type="PROSITE" id="PS01124"/>
    </source>
</evidence>
<accession>A0A173MCL7</accession>
<dbReference type="PANTHER" id="PTHR47893">
    <property type="entry name" value="REGULATORY PROTEIN PCHR"/>
    <property type="match status" value="1"/>
</dbReference>
<dbReference type="GO" id="GO:0003700">
    <property type="term" value="F:DNA-binding transcription factor activity"/>
    <property type="evidence" value="ECO:0007669"/>
    <property type="project" value="InterPro"/>
</dbReference>
<sequence>MFGDSDVRECGRRAAATTTTTRRPAGKSNDSNTFYELATPDGIHIRYYKIVAAEPGKVIIENALPGIQLSYTIHGTKCYRIRNGMQELICLKKQEYNYLFLAPEPIHLTWQAGEQIEMFELTINPDLMLYYLSEDHPLYGRLQQSLQQKKSMVMNDTSQLIKAKSNSILYDILYCPLEGRYKQLYIKSKVGELLALELGAYEKQMSITGSHTTRPLRLKQRDIEKMHLVKDIILSDFTKTYSLLDLAQQVGTNDSYLKRHFKEVFGTTVYGFIQDAKMENARKLLLEGHNVSGTAFMMGYKHAVHFTRAFKKYFSISPNQIAK</sequence>
<feature type="domain" description="HTH araC/xylS-type" evidence="5">
    <location>
        <begin position="227"/>
        <end position="323"/>
    </location>
</feature>
<dbReference type="RefSeq" id="WP_076380058.1">
    <property type="nucleotide sequence ID" value="NZ_AP017422.1"/>
</dbReference>
<dbReference type="STRING" id="477680.SAMN05421788_105221"/>
<dbReference type="SUPFAM" id="SSF46689">
    <property type="entry name" value="Homeodomain-like"/>
    <property type="match status" value="2"/>
</dbReference>
<feature type="region of interest" description="Disordered" evidence="4">
    <location>
        <begin position="1"/>
        <end position="31"/>
    </location>
</feature>
<keyword evidence="2 6" id="KW-0238">DNA-binding</keyword>
<dbReference type="Gene3D" id="1.10.10.60">
    <property type="entry name" value="Homeodomain-like"/>
    <property type="match status" value="1"/>
</dbReference>
<evidence type="ECO:0000256" key="3">
    <source>
        <dbReference type="ARBA" id="ARBA00023163"/>
    </source>
</evidence>
<dbReference type="InterPro" id="IPR053142">
    <property type="entry name" value="PchR_regulatory_protein"/>
</dbReference>
<reference evidence="7" key="1">
    <citation type="submission" date="2017-01" db="EMBL/GenBank/DDBJ databases">
        <authorList>
            <person name="Varghese N."/>
            <person name="Submissions S."/>
        </authorList>
    </citation>
    <scope>NUCLEOTIDE SEQUENCE [LARGE SCALE GENOMIC DNA]</scope>
    <source>
        <strain evidence="7">DSM 21054</strain>
    </source>
</reference>
<keyword evidence="7" id="KW-1185">Reference proteome</keyword>
<dbReference type="OrthoDB" id="799767at2"/>
<proteinExistence type="predicted"/>
<dbReference type="KEGG" id="fln:FLA_1330"/>
<dbReference type="GO" id="GO:0043565">
    <property type="term" value="F:sequence-specific DNA binding"/>
    <property type="evidence" value="ECO:0007669"/>
    <property type="project" value="InterPro"/>
</dbReference>
<dbReference type="InterPro" id="IPR009057">
    <property type="entry name" value="Homeodomain-like_sf"/>
</dbReference>
<dbReference type="PROSITE" id="PS00041">
    <property type="entry name" value="HTH_ARAC_FAMILY_1"/>
    <property type="match status" value="1"/>
</dbReference>
<dbReference type="EMBL" id="FTOR01000005">
    <property type="protein sequence ID" value="SIT21983.1"/>
    <property type="molecule type" value="Genomic_DNA"/>
</dbReference>
<evidence type="ECO:0000313" key="6">
    <source>
        <dbReference type="EMBL" id="SIT21983.1"/>
    </source>
</evidence>
<protein>
    <submittedName>
        <fullName evidence="6">AraC-type DNA-binding protein</fullName>
    </submittedName>
</protein>
<feature type="compositionally biased region" description="Low complexity" evidence="4">
    <location>
        <begin position="13"/>
        <end position="23"/>
    </location>
</feature>
<dbReference type="AlphaFoldDB" id="A0A173MCL7"/>
<organism evidence="6 7">
    <name type="scientific">Filimonas lacunae</name>
    <dbReference type="NCBI Taxonomy" id="477680"/>
    <lineage>
        <taxon>Bacteria</taxon>
        <taxon>Pseudomonadati</taxon>
        <taxon>Bacteroidota</taxon>
        <taxon>Chitinophagia</taxon>
        <taxon>Chitinophagales</taxon>
        <taxon>Chitinophagaceae</taxon>
        <taxon>Filimonas</taxon>
    </lineage>
</organism>
<dbReference type="InterPro" id="IPR018060">
    <property type="entry name" value="HTH_AraC"/>
</dbReference>
<keyword evidence="3" id="KW-0804">Transcription</keyword>
<evidence type="ECO:0000256" key="4">
    <source>
        <dbReference type="SAM" id="MobiDB-lite"/>
    </source>
</evidence>
<dbReference type="InterPro" id="IPR018062">
    <property type="entry name" value="HTH_AraC-typ_CS"/>
</dbReference>
<name>A0A173MCL7_9BACT</name>
<dbReference type="Pfam" id="PF12833">
    <property type="entry name" value="HTH_18"/>
    <property type="match status" value="1"/>
</dbReference>
<dbReference type="SMART" id="SM00342">
    <property type="entry name" value="HTH_ARAC"/>
    <property type="match status" value="1"/>
</dbReference>
<evidence type="ECO:0000256" key="2">
    <source>
        <dbReference type="ARBA" id="ARBA00023125"/>
    </source>
</evidence>
<dbReference type="PROSITE" id="PS01124">
    <property type="entry name" value="HTH_ARAC_FAMILY_2"/>
    <property type="match status" value="1"/>
</dbReference>
<evidence type="ECO:0000313" key="7">
    <source>
        <dbReference type="Proteomes" id="UP000186917"/>
    </source>
</evidence>
<keyword evidence="1" id="KW-0805">Transcription regulation</keyword>
<feature type="compositionally biased region" description="Basic and acidic residues" evidence="4">
    <location>
        <begin position="1"/>
        <end position="12"/>
    </location>
</feature>